<proteinExistence type="predicted"/>
<protein>
    <submittedName>
        <fullName evidence="2">Uncharacterized protein</fullName>
    </submittedName>
</protein>
<gene>
    <name evidence="2" type="ORF">WH47_12793</name>
</gene>
<feature type="compositionally biased region" description="Basic and acidic residues" evidence="1">
    <location>
        <begin position="48"/>
        <end position="63"/>
    </location>
</feature>
<evidence type="ECO:0000256" key="1">
    <source>
        <dbReference type="SAM" id="MobiDB-lite"/>
    </source>
</evidence>
<evidence type="ECO:0000313" key="2">
    <source>
        <dbReference type="EMBL" id="KOC65994.1"/>
    </source>
</evidence>
<feature type="compositionally biased region" description="Basic residues" evidence="1">
    <location>
        <begin position="25"/>
        <end position="47"/>
    </location>
</feature>
<dbReference type="Proteomes" id="UP000053825">
    <property type="component" value="Unassembled WGS sequence"/>
</dbReference>
<accession>A0A0L7R595</accession>
<dbReference type="EMBL" id="KQ414654">
    <property type="protein sequence ID" value="KOC65994.1"/>
    <property type="molecule type" value="Genomic_DNA"/>
</dbReference>
<dbReference type="AlphaFoldDB" id="A0A0L7R595"/>
<sequence length="83" mass="9861">MWGPQMKKREKKRTNQRGGGGGGGVRRKTTTTTTTKKKKKKKKKRKSKLGERHSNWGRDERKRHLLENRRYTFVHFIGNLIVR</sequence>
<reference evidence="2 3" key="1">
    <citation type="submission" date="2015-07" db="EMBL/GenBank/DDBJ databases">
        <title>The genome of Habropoda laboriosa.</title>
        <authorList>
            <person name="Pan H."/>
            <person name="Kapheim K."/>
        </authorList>
    </citation>
    <scope>NUCLEOTIDE SEQUENCE [LARGE SCALE GENOMIC DNA]</scope>
    <source>
        <strain evidence="2">0110345459</strain>
    </source>
</reference>
<organism evidence="2 3">
    <name type="scientific">Habropoda laboriosa</name>
    <dbReference type="NCBI Taxonomy" id="597456"/>
    <lineage>
        <taxon>Eukaryota</taxon>
        <taxon>Metazoa</taxon>
        <taxon>Ecdysozoa</taxon>
        <taxon>Arthropoda</taxon>
        <taxon>Hexapoda</taxon>
        <taxon>Insecta</taxon>
        <taxon>Pterygota</taxon>
        <taxon>Neoptera</taxon>
        <taxon>Endopterygota</taxon>
        <taxon>Hymenoptera</taxon>
        <taxon>Apocrita</taxon>
        <taxon>Aculeata</taxon>
        <taxon>Apoidea</taxon>
        <taxon>Anthophila</taxon>
        <taxon>Apidae</taxon>
        <taxon>Habropoda</taxon>
    </lineage>
</organism>
<feature type="region of interest" description="Disordered" evidence="1">
    <location>
        <begin position="1"/>
        <end position="63"/>
    </location>
</feature>
<name>A0A0L7R595_9HYME</name>
<feature type="compositionally biased region" description="Basic residues" evidence="1">
    <location>
        <begin position="1"/>
        <end position="15"/>
    </location>
</feature>
<evidence type="ECO:0000313" key="3">
    <source>
        <dbReference type="Proteomes" id="UP000053825"/>
    </source>
</evidence>
<keyword evidence="3" id="KW-1185">Reference proteome</keyword>